<gene>
    <name evidence="3" type="ORF">MELIAE_LOCUS10394</name>
</gene>
<dbReference type="Proteomes" id="UP001154078">
    <property type="component" value="Chromosome 7"/>
</dbReference>
<sequence length="843" mass="97066">MPEKYVLVEYISSVSNVLAQTFQSMQRIKLTCFDVSNNYIVFGASSGGIYIFTREPCEFIKLIPSKEGSATNILISPNEKKIAISSSKGLIVILENIFDLNYDVYSEHEGQIITALKWHNDDLFCGDNNGKISLTNTTNLLAKAIFQSPSTSLMHLDSCIVQIDCFSKYLLMSTQTRAYFCDTDLQQYRQIGKKLRDGNFGAVFFNTPSNLDLETITHNRGLFQTGEHVNFGSCNIDAKIYCGRPGARLWEVNFEATVLKTHQFRSSFGNPPSDIVHVGDKLDERINISKFTKDKNLVEDFNFGRILNISNKFILTYDKDCIFVFNPIESNLVFWTNSLKNIRDIRIVNSFIYIWRDSLQINVLSITNLEDLVLQTLKEKHYYLCTELCLYYSKDLYNMLESSKKLYLLTSLKSKLLELNEMDLMEKIEPMLLRIKELSSNKIKSNKLNNGIVYIDNSYPTDLIPESVENFVPSTSTKAKEAVDNNIKIYTMYKQYKLHQTHKNVDIPDFCKIFESTSIFSTIEKFIQYVKDEHDVDCKLWCQEQCLKQFSKGDFCLDDFNPDFKAFLREGFLELNVENAELTCKCNFPIPNLHNCIPKYYKLGVTLLENEEDYIIRLPYMYKNKLGNIRNFNDLQKNLPLLLQFSDLDILKCHVSNFTYDVWDDTIKHIITLKKGKCLNCGKPINAESALTWSQLGLLMVQSIGPENTTKLFKRYAKFIANGELDAKFYQACIFASVAKVGFNNKQINFLDEVLNSNSSCEFEKNMNTYLRNKYLGKFSLPMACTSTNKIPNCHYCNLPMNTPIINNPSRLICGHIFHTLCLSHNNNKCNICNHSEYNKVTI</sequence>
<dbReference type="PANTHER" id="PTHR23287:SF18">
    <property type="entry name" value="BLOC-2 COMPLEX MEMBER HPS5"/>
    <property type="match status" value="1"/>
</dbReference>
<dbReference type="Pfam" id="PF23757">
    <property type="entry name" value="TPR_HPS5_insect"/>
    <property type="match status" value="1"/>
</dbReference>
<dbReference type="OrthoDB" id="19493at2759"/>
<protein>
    <recommendedName>
        <fullName evidence="5">RING-type domain-containing protein</fullName>
    </recommendedName>
</protein>
<accession>A0A9P0BDW7</accession>
<evidence type="ECO:0000259" key="1">
    <source>
        <dbReference type="Pfam" id="PF23756"/>
    </source>
</evidence>
<organism evidence="3 4">
    <name type="scientific">Brassicogethes aeneus</name>
    <name type="common">Rape pollen beetle</name>
    <name type="synonym">Meligethes aeneus</name>
    <dbReference type="NCBI Taxonomy" id="1431903"/>
    <lineage>
        <taxon>Eukaryota</taxon>
        <taxon>Metazoa</taxon>
        <taxon>Ecdysozoa</taxon>
        <taxon>Arthropoda</taxon>
        <taxon>Hexapoda</taxon>
        <taxon>Insecta</taxon>
        <taxon>Pterygota</taxon>
        <taxon>Neoptera</taxon>
        <taxon>Endopterygota</taxon>
        <taxon>Coleoptera</taxon>
        <taxon>Polyphaga</taxon>
        <taxon>Cucujiformia</taxon>
        <taxon>Nitidulidae</taxon>
        <taxon>Meligethinae</taxon>
        <taxon>Brassicogethes</taxon>
    </lineage>
</organism>
<dbReference type="Pfam" id="PF23756">
    <property type="entry name" value="Beta-prop_HPS5"/>
    <property type="match status" value="1"/>
</dbReference>
<dbReference type="GO" id="GO:0048066">
    <property type="term" value="P:developmental pigmentation"/>
    <property type="evidence" value="ECO:0007669"/>
    <property type="project" value="TreeGrafter"/>
</dbReference>
<evidence type="ECO:0008006" key="5">
    <source>
        <dbReference type="Google" id="ProtNLM"/>
    </source>
</evidence>
<dbReference type="InterPro" id="IPR056446">
    <property type="entry name" value="TPR_HPS5_insects"/>
</dbReference>
<dbReference type="InterPro" id="IPR036322">
    <property type="entry name" value="WD40_repeat_dom_sf"/>
</dbReference>
<dbReference type="Gene3D" id="2.130.10.10">
    <property type="entry name" value="YVTN repeat-like/Quinoprotein amine dehydrogenase"/>
    <property type="match status" value="1"/>
</dbReference>
<feature type="domain" description="HPS5-like beta-propeller" evidence="1">
    <location>
        <begin position="16"/>
        <end position="354"/>
    </location>
</feature>
<keyword evidence="4" id="KW-1185">Reference proteome</keyword>
<reference evidence="3" key="1">
    <citation type="submission" date="2021-12" db="EMBL/GenBank/DDBJ databases">
        <authorList>
            <person name="King R."/>
        </authorList>
    </citation>
    <scope>NUCLEOTIDE SEQUENCE</scope>
</reference>
<dbReference type="InterPro" id="IPR056499">
    <property type="entry name" value="Beta-prop_HPS5-like"/>
</dbReference>
<evidence type="ECO:0000313" key="4">
    <source>
        <dbReference type="Proteomes" id="UP001154078"/>
    </source>
</evidence>
<dbReference type="SUPFAM" id="SSF50978">
    <property type="entry name" value="WD40 repeat-like"/>
    <property type="match status" value="1"/>
</dbReference>
<evidence type="ECO:0000259" key="2">
    <source>
        <dbReference type="Pfam" id="PF23757"/>
    </source>
</evidence>
<proteinExistence type="predicted"/>
<dbReference type="AlphaFoldDB" id="A0A9P0BDW7"/>
<evidence type="ECO:0000313" key="3">
    <source>
        <dbReference type="EMBL" id="CAH0560673.1"/>
    </source>
</evidence>
<dbReference type="GO" id="GO:0005737">
    <property type="term" value="C:cytoplasm"/>
    <property type="evidence" value="ECO:0007669"/>
    <property type="project" value="TreeGrafter"/>
</dbReference>
<dbReference type="InterPro" id="IPR015943">
    <property type="entry name" value="WD40/YVTN_repeat-like_dom_sf"/>
</dbReference>
<feature type="domain" description="HPS5 TPR" evidence="2">
    <location>
        <begin position="515"/>
        <end position="681"/>
    </location>
</feature>
<name>A0A9P0BDW7_BRAAE</name>
<dbReference type="EMBL" id="OV121138">
    <property type="protein sequence ID" value="CAH0560673.1"/>
    <property type="molecule type" value="Genomic_DNA"/>
</dbReference>
<dbReference type="PANTHER" id="PTHR23287">
    <property type="entry name" value="RUBY-EYE2-LIKE PROTEIN"/>
    <property type="match status" value="1"/>
</dbReference>